<comment type="pathway">
    <text evidence="6">Amine and polyamine biosynthesis; spermidine biosynthesis; spermidine from putrescine: step 1/1.</text>
</comment>
<dbReference type="HAMAP" id="MF_00198">
    <property type="entry name" value="Spermidine_synth"/>
    <property type="match status" value="1"/>
</dbReference>
<sequence length="313" mass="35045">MTSHGLYLLEQLNSGCGYFIQADRCLLAKRTRYQDLALYESAHFGKFLCLDNLFMTSEADEFFYHENLIHPAAMTHPAPRSALIIGGGDGGAAEEVLKHPTIEHAVLAELDAEVVDVCREQLGTIHRGVFEDPRLQLMIGDGRTYLENVTTTFDLIILDLTDPQGPSLGLYTQEFYHLCKTRLSGAGLLALHVESPISRPKTYARIITTLRQVFPIVRPYLVYIPLYGTWWGMATASESSDPCALTPSEVEHQIATRGIEHLRFYNGDTHRSVFALPNFIRELLRQPVSPLTDGNVDLDEAPLPYRLKVVSEA</sequence>
<feature type="domain" description="PABS" evidence="8">
    <location>
        <begin position="4"/>
        <end position="238"/>
    </location>
</feature>
<dbReference type="InterPro" id="IPR029063">
    <property type="entry name" value="SAM-dependent_MTases_sf"/>
</dbReference>
<dbReference type="Proteomes" id="UP000261812">
    <property type="component" value="Chromosome"/>
</dbReference>
<dbReference type="PANTHER" id="PTHR43317">
    <property type="entry name" value="THERMOSPERMINE SYNTHASE ACAULIS5"/>
    <property type="match status" value="1"/>
</dbReference>
<evidence type="ECO:0000256" key="6">
    <source>
        <dbReference type="HAMAP-Rule" id="MF_00198"/>
    </source>
</evidence>
<feature type="binding site" evidence="6">
    <location>
        <position position="166"/>
    </location>
    <ligand>
        <name>S-methyl-5'-thioadenosine</name>
        <dbReference type="ChEBI" id="CHEBI:17509"/>
    </ligand>
</feature>
<name>A0A7D6J3U0_9CYAN</name>
<accession>A0A7D6J3U0</accession>
<feature type="binding site" evidence="6">
    <location>
        <position position="65"/>
    </location>
    <ligand>
        <name>spermidine</name>
        <dbReference type="ChEBI" id="CHEBI:57834"/>
    </ligand>
</feature>
<feature type="binding site" evidence="6">
    <location>
        <begin position="141"/>
        <end position="142"/>
    </location>
    <ligand>
        <name>S-methyl-5'-thioadenosine</name>
        <dbReference type="ChEBI" id="CHEBI:17509"/>
    </ligand>
</feature>
<protein>
    <recommendedName>
        <fullName evidence="6">Polyamine aminopropyltransferase</fullName>
    </recommendedName>
    <alternativeName>
        <fullName evidence="6">Putrescine aminopropyltransferase</fullName>
        <shortName evidence="6">PAPT</shortName>
    </alternativeName>
    <alternativeName>
        <fullName evidence="6">Spermidine synthase</fullName>
        <shortName evidence="6">SPDS</shortName>
        <shortName evidence="6">SPDSY</shortName>
        <ecNumber evidence="6">2.5.1.16</ecNumber>
    </alternativeName>
</protein>
<dbReference type="Pfam" id="PF01564">
    <property type="entry name" value="Spermine_synth"/>
    <property type="match status" value="1"/>
</dbReference>
<evidence type="ECO:0000313" key="10">
    <source>
        <dbReference type="Proteomes" id="UP000261812"/>
    </source>
</evidence>
<comment type="similarity">
    <text evidence="1 6">Belongs to the spermidine/spermine synthase family.</text>
</comment>
<dbReference type="AlphaFoldDB" id="A0A7D6J3U0"/>
<dbReference type="PROSITE" id="PS51006">
    <property type="entry name" value="PABS_2"/>
    <property type="match status" value="1"/>
</dbReference>
<dbReference type="PANTHER" id="PTHR43317:SF1">
    <property type="entry name" value="THERMOSPERMINE SYNTHASE ACAULIS5"/>
    <property type="match status" value="1"/>
</dbReference>
<evidence type="ECO:0000256" key="2">
    <source>
        <dbReference type="ARBA" id="ARBA00022490"/>
    </source>
</evidence>
<keyword evidence="10" id="KW-1185">Reference proteome</keyword>
<feature type="binding site" evidence="6">
    <location>
        <position position="34"/>
    </location>
    <ligand>
        <name>S-methyl-5'-thioadenosine</name>
        <dbReference type="ChEBI" id="CHEBI:17509"/>
    </ligand>
</feature>
<evidence type="ECO:0000313" key="9">
    <source>
        <dbReference type="EMBL" id="QLL29315.1"/>
    </source>
</evidence>
<evidence type="ECO:0000256" key="5">
    <source>
        <dbReference type="ARBA" id="ARBA00048874"/>
    </source>
</evidence>
<dbReference type="RefSeq" id="WP_181494690.1">
    <property type="nucleotide sequence ID" value="NZ_CP032152.1"/>
</dbReference>
<dbReference type="PROSITE" id="PS01330">
    <property type="entry name" value="PABS_1"/>
    <property type="match status" value="1"/>
</dbReference>
<dbReference type="InterPro" id="IPR037163">
    <property type="entry name" value="Spermidine_synt_N_sf"/>
</dbReference>
<dbReference type="FunFam" id="3.40.50.150:FF:000088">
    <property type="entry name" value="Polyamine aminopropyltransferase"/>
    <property type="match status" value="1"/>
</dbReference>
<comment type="caution">
    <text evidence="6">Lacks conserved residue(s) required for the propagation of feature annotation.</text>
</comment>
<dbReference type="GO" id="GO:0008295">
    <property type="term" value="P:spermidine biosynthetic process"/>
    <property type="evidence" value="ECO:0007669"/>
    <property type="project" value="UniProtKB-UniRule"/>
</dbReference>
<dbReference type="NCBIfam" id="NF002010">
    <property type="entry name" value="PRK00811.1"/>
    <property type="match status" value="1"/>
</dbReference>
<evidence type="ECO:0000256" key="3">
    <source>
        <dbReference type="ARBA" id="ARBA00022679"/>
    </source>
</evidence>
<dbReference type="KEGG" id="tsq:D3A95_08925"/>
<keyword evidence="3 6" id="KW-0808">Transferase</keyword>
<dbReference type="GO" id="GO:0004766">
    <property type="term" value="F:spermidine synthase activity"/>
    <property type="evidence" value="ECO:0007669"/>
    <property type="project" value="UniProtKB-UniRule"/>
</dbReference>
<reference evidence="10" key="1">
    <citation type="submission" date="2018-09" db="EMBL/GenBank/DDBJ databases">
        <title>Complete genome sequence of thermophilic cyanobacteria strain Thermosynechococcus elongatus PKUAC-SCTE542.</title>
        <authorList>
            <person name="Liang Y."/>
            <person name="Tang J."/>
            <person name="Daroch M."/>
        </authorList>
    </citation>
    <scope>NUCLEOTIDE SEQUENCE [LARGE SCALE GENOMIC DNA]</scope>
    <source>
        <strain evidence="10">E542</strain>
    </source>
</reference>
<feature type="binding site" evidence="6">
    <location>
        <position position="89"/>
    </location>
    <ligand>
        <name>spermidine</name>
        <dbReference type="ChEBI" id="CHEBI:57834"/>
    </ligand>
</feature>
<comment type="subunit">
    <text evidence="6">Homodimer or homotetramer.</text>
</comment>
<dbReference type="Gene3D" id="2.30.140.10">
    <property type="entry name" value="Spermidine synthase, tetramerisation domain"/>
    <property type="match status" value="1"/>
</dbReference>
<organism evidence="9 10">
    <name type="scientific">Thermosynechococcus sichuanensis E542</name>
    <dbReference type="NCBI Taxonomy" id="2016101"/>
    <lineage>
        <taxon>Bacteria</taxon>
        <taxon>Bacillati</taxon>
        <taxon>Cyanobacteriota</taxon>
        <taxon>Cyanophyceae</taxon>
        <taxon>Acaryochloridales</taxon>
        <taxon>Thermosynechococcaceae</taxon>
        <taxon>Thermosynechococcus</taxon>
        <taxon>Thermosynechococcus sichuanensis</taxon>
    </lineage>
</organism>
<dbReference type="SUPFAM" id="SSF53335">
    <property type="entry name" value="S-adenosyl-L-methionine-dependent methyltransferases"/>
    <property type="match status" value="1"/>
</dbReference>
<proteinExistence type="inferred from homology"/>
<evidence type="ECO:0000259" key="8">
    <source>
        <dbReference type="PROSITE" id="PS51006"/>
    </source>
</evidence>
<dbReference type="InterPro" id="IPR030373">
    <property type="entry name" value="PABS_CS"/>
</dbReference>
<dbReference type="InterPro" id="IPR030374">
    <property type="entry name" value="PABS"/>
</dbReference>
<evidence type="ECO:0000256" key="1">
    <source>
        <dbReference type="ARBA" id="ARBA00007867"/>
    </source>
</evidence>
<feature type="active site" description="Proton acceptor" evidence="6 7">
    <location>
        <position position="159"/>
    </location>
</feature>
<comment type="catalytic activity">
    <reaction evidence="6">
        <text>S-adenosyl 3-(methylsulfanyl)propylamine + putrescine = S-methyl-5'-thioadenosine + spermidine + H(+)</text>
        <dbReference type="Rhea" id="RHEA:12721"/>
        <dbReference type="ChEBI" id="CHEBI:15378"/>
        <dbReference type="ChEBI" id="CHEBI:17509"/>
        <dbReference type="ChEBI" id="CHEBI:57443"/>
        <dbReference type="ChEBI" id="CHEBI:57834"/>
        <dbReference type="ChEBI" id="CHEBI:326268"/>
        <dbReference type="EC" id="2.5.1.16"/>
    </reaction>
</comment>
<evidence type="ECO:0000256" key="4">
    <source>
        <dbReference type="ARBA" id="ARBA00023115"/>
    </source>
</evidence>
<dbReference type="EC" id="2.5.1.16" evidence="6"/>
<comment type="catalytic activity">
    <reaction evidence="5">
        <text>S-adenosyl 3-(methylsulfanyl)propylamine + spermidine = thermospermine + S-methyl-5'-thioadenosine + H(+)</text>
        <dbReference type="Rhea" id="RHEA:30515"/>
        <dbReference type="ChEBI" id="CHEBI:15378"/>
        <dbReference type="ChEBI" id="CHEBI:17509"/>
        <dbReference type="ChEBI" id="CHEBI:57443"/>
        <dbReference type="ChEBI" id="CHEBI:57834"/>
        <dbReference type="ChEBI" id="CHEBI:59903"/>
        <dbReference type="EC" id="2.5.1.79"/>
    </reaction>
</comment>
<feature type="binding site" evidence="6">
    <location>
        <position position="109"/>
    </location>
    <ligand>
        <name>S-methyl-5'-thioadenosine</name>
        <dbReference type="ChEBI" id="CHEBI:17509"/>
    </ligand>
</feature>
<evidence type="ECO:0000256" key="7">
    <source>
        <dbReference type="PROSITE-ProRule" id="PRU00354"/>
    </source>
</evidence>
<dbReference type="GO" id="GO:0010487">
    <property type="term" value="F:thermospermine synthase activity"/>
    <property type="evidence" value="ECO:0007669"/>
    <property type="project" value="UniProtKB-EC"/>
</dbReference>
<dbReference type="InterPro" id="IPR035246">
    <property type="entry name" value="Spermidine_synt_N"/>
</dbReference>
<dbReference type="InterPro" id="IPR001045">
    <property type="entry name" value="Spermi_synthase"/>
</dbReference>
<dbReference type="Pfam" id="PF17284">
    <property type="entry name" value="Spermine_synt_N"/>
    <property type="match status" value="1"/>
</dbReference>
<dbReference type="EMBL" id="CP032152">
    <property type="protein sequence ID" value="QLL29315.1"/>
    <property type="molecule type" value="Genomic_DNA"/>
</dbReference>
<keyword evidence="2" id="KW-0963">Cytoplasm</keyword>
<comment type="function">
    <text evidence="6">Catalyzes the irreversible transfer of a propylamine group from the amino donor S-adenosylmethioninamine (decarboxy-AdoMet) to putrescine (1,4-diaminobutane) to yield spermidine.</text>
</comment>
<keyword evidence="4 6" id="KW-0620">Polyamine biosynthesis</keyword>
<dbReference type="Gene3D" id="3.40.50.150">
    <property type="entry name" value="Vaccinia Virus protein VP39"/>
    <property type="match status" value="1"/>
</dbReference>
<gene>
    <name evidence="6 9" type="primary">speE</name>
    <name evidence="9" type="ORF">D3A95_08925</name>
</gene>
<keyword evidence="6" id="KW-0745">Spermidine biosynthesis</keyword>
<dbReference type="NCBIfam" id="NF037959">
    <property type="entry name" value="MFS_SpdSyn"/>
    <property type="match status" value="1"/>
</dbReference>
<dbReference type="UniPathway" id="UPA00248">
    <property type="reaction ID" value="UER00314"/>
</dbReference>